<protein>
    <recommendedName>
        <fullName evidence="4">Large ribosomal subunit protein bL12</fullName>
    </recommendedName>
</protein>
<comment type="subunit">
    <text evidence="4">Homodimer. Part of the ribosomal stalk of the 50S ribosomal subunit. Forms a multimeric L10(L12)X complex, where L10 forms an elongated spine to which 2 to 4 L12 dimers bind in a sequential fashion. Binds GTP-bound translation factors.</text>
</comment>
<organism evidence="7 8">
    <name type="scientific">Mesorhizobium denitrificans</name>
    <dbReference type="NCBI Taxonomy" id="2294114"/>
    <lineage>
        <taxon>Bacteria</taxon>
        <taxon>Pseudomonadati</taxon>
        <taxon>Pseudomonadota</taxon>
        <taxon>Alphaproteobacteria</taxon>
        <taxon>Hyphomicrobiales</taxon>
        <taxon>Phyllobacteriaceae</taxon>
        <taxon>Mesorhizobium</taxon>
    </lineage>
</organism>
<dbReference type="InterPro" id="IPR014719">
    <property type="entry name" value="Ribosomal_bL12_C/ClpS-like"/>
</dbReference>
<dbReference type="Gene3D" id="1.20.5.710">
    <property type="entry name" value="Single helix bin"/>
    <property type="match status" value="1"/>
</dbReference>
<dbReference type="GO" id="GO:0006412">
    <property type="term" value="P:translation"/>
    <property type="evidence" value="ECO:0007669"/>
    <property type="project" value="UniProtKB-UniRule"/>
</dbReference>
<dbReference type="GO" id="GO:0003729">
    <property type="term" value="F:mRNA binding"/>
    <property type="evidence" value="ECO:0007669"/>
    <property type="project" value="TreeGrafter"/>
</dbReference>
<keyword evidence="8" id="KW-1185">Reference proteome</keyword>
<evidence type="ECO:0000259" key="5">
    <source>
        <dbReference type="Pfam" id="PF00542"/>
    </source>
</evidence>
<proteinExistence type="inferred from homology"/>
<dbReference type="FunFam" id="1.20.5.710:FF:000007">
    <property type="entry name" value="50S ribosomal protein L7/L12"/>
    <property type="match status" value="1"/>
</dbReference>
<dbReference type="CDD" id="cd00387">
    <property type="entry name" value="Ribosomal_L7_L12"/>
    <property type="match status" value="1"/>
</dbReference>
<dbReference type="Proteomes" id="UP000262379">
    <property type="component" value="Unassembled WGS sequence"/>
</dbReference>
<dbReference type="InterPro" id="IPR000206">
    <property type="entry name" value="Ribosomal_bL12"/>
</dbReference>
<evidence type="ECO:0000313" key="8">
    <source>
        <dbReference type="Proteomes" id="UP000262379"/>
    </source>
</evidence>
<comment type="function">
    <text evidence="4">Forms part of the ribosomal stalk which helps the ribosome interact with GTP-bound translation factors. Is thus essential for accurate translation.</text>
</comment>
<dbReference type="HAMAP" id="MF_00368">
    <property type="entry name" value="Ribosomal_bL12"/>
    <property type="match status" value="1"/>
</dbReference>
<dbReference type="Pfam" id="PF00542">
    <property type="entry name" value="Ribosomal_L12"/>
    <property type="match status" value="1"/>
</dbReference>
<reference evidence="8" key="1">
    <citation type="submission" date="2018-08" db="EMBL/GenBank/DDBJ databases">
        <authorList>
            <person name="Im W.T."/>
        </authorList>
    </citation>
    <scope>NUCLEOTIDE SEQUENCE [LARGE SCALE GENOMIC DNA]</scope>
    <source>
        <strain evidence="8">LA-28</strain>
    </source>
</reference>
<dbReference type="GO" id="GO:0022625">
    <property type="term" value="C:cytosolic large ribosomal subunit"/>
    <property type="evidence" value="ECO:0007669"/>
    <property type="project" value="TreeGrafter"/>
</dbReference>
<feature type="domain" description="Large ribosomal subunit protein bL12 C-terminal" evidence="5">
    <location>
        <begin position="60"/>
        <end position="126"/>
    </location>
</feature>
<comment type="caution">
    <text evidence="7">The sequence shown here is derived from an EMBL/GenBank/DDBJ whole genome shotgun (WGS) entry which is preliminary data.</text>
</comment>
<comment type="similarity">
    <text evidence="1 4">Belongs to the bacterial ribosomal protein bL12 family.</text>
</comment>
<dbReference type="EMBL" id="QURN01000012">
    <property type="protein sequence ID" value="RFC66675.1"/>
    <property type="molecule type" value="Genomic_DNA"/>
</dbReference>
<evidence type="ECO:0000259" key="6">
    <source>
        <dbReference type="Pfam" id="PF16320"/>
    </source>
</evidence>
<dbReference type="Gene3D" id="3.30.1390.10">
    <property type="match status" value="1"/>
</dbReference>
<evidence type="ECO:0000256" key="1">
    <source>
        <dbReference type="ARBA" id="ARBA00007197"/>
    </source>
</evidence>
<dbReference type="InterPro" id="IPR036235">
    <property type="entry name" value="Ribosomal_bL12_oligo_N_sf"/>
</dbReference>
<dbReference type="PANTHER" id="PTHR45987">
    <property type="entry name" value="39S RIBOSOMAL PROTEIN L12"/>
    <property type="match status" value="1"/>
</dbReference>
<feature type="domain" description="Large ribosomal subunit protein bL12 oligomerization" evidence="6">
    <location>
        <begin position="5"/>
        <end position="51"/>
    </location>
</feature>
<evidence type="ECO:0000313" key="7">
    <source>
        <dbReference type="EMBL" id="RFC66675.1"/>
    </source>
</evidence>
<evidence type="ECO:0000256" key="2">
    <source>
        <dbReference type="ARBA" id="ARBA00022980"/>
    </source>
</evidence>
<dbReference type="PANTHER" id="PTHR45987:SF4">
    <property type="entry name" value="LARGE RIBOSOMAL SUBUNIT PROTEIN BL12M"/>
    <property type="match status" value="1"/>
</dbReference>
<dbReference type="InterPro" id="IPR013823">
    <property type="entry name" value="Ribosomal_bL12_C"/>
</dbReference>
<dbReference type="AlphaFoldDB" id="A0A371XBR5"/>
<dbReference type="SUPFAM" id="SSF54736">
    <property type="entry name" value="ClpS-like"/>
    <property type="match status" value="1"/>
</dbReference>
<evidence type="ECO:0000256" key="3">
    <source>
        <dbReference type="ARBA" id="ARBA00023274"/>
    </source>
</evidence>
<gene>
    <name evidence="4" type="primary">rplL</name>
    <name evidence="7" type="ORF">DY251_15675</name>
</gene>
<name>A0A371XBR5_9HYPH</name>
<accession>A0A371XBR5</accession>
<dbReference type="GO" id="GO:0003735">
    <property type="term" value="F:structural constituent of ribosome"/>
    <property type="evidence" value="ECO:0007669"/>
    <property type="project" value="InterPro"/>
</dbReference>
<dbReference type="InterPro" id="IPR008932">
    <property type="entry name" value="Ribosomal_bL12_oligo"/>
</dbReference>
<keyword evidence="2 4" id="KW-0689">Ribosomal protein</keyword>
<evidence type="ECO:0000256" key="4">
    <source>
        <dbReference type="HAMAP-Rule" id="MF_00368"/>
    </source>
</evidence>
<dbReference type="NCBIfam" id="TIGR00855">
    <property type="entry name" value="L12"/>
    <property type="match status" value="1"/>
</dbReference>
<dbReference type="FunFam" id="3.30.1390.10:FF:000001">
    <property type="entry name" value="50S ribosomal protein L7/L12"/>
    <property type="match status" value="1"/>
</dbReference>
<dbReference type="Pfam" id="PF16320">
    <property type="entry name" value="Ribosomal_L12_N"/>
    <property type="match status" value="1"/>
</dbReference>
<dbReference type="SUPFAM" id="SSF48300">
    <property type="entry name" value="Ribosomal protein L7/12, oligomerisation (N-terminal) domain"/>
    <property type="match status" value="1"/>
</dbReference>
<dbReference type="RefSeq" id="WP_116624851.1">
    <property type="nucleotide sequence ID" value="NZ_QURN01000012.1"/>
</dbReference>
<sequence>MADLAKIVEDLSSLTVLEAAELSKLLEEKWGVSAAAPVAVAAVAGGAGAAAAPAEEKTEFDVILAAAGDKKIEVIKEVRAITGLGLKEAKDLVEGAPKPVKEGASKADAEKIKAQLEAAGAKVELK</sequence>
<keyword evidence="3 4" id="KW-0687">Ribonucleoprotein</keyword>